<gene>
    <name evidence="4" type="ORF">AB0L16_27065</name>
</gene>
<dbReference type="Gene3D" id="3.20.20.10">
    <property type="entry name" value="Alanine racemase"/>
    <property type="match status" value="1"/>
</dbReference>
<dbReference type="InterPro" id="IPR000183">
    <property type="entry name" value="Orn/DAP/Arg_de-COase"/>
</dbReference>
<dbReference type="InterPro" id="IPR022644">
    <property type="entry name" value="De-COase2_N"/>
</dbReference>
<evidence type="ECO:0000313" key="5">
    <source>
        <dbReference type="Proteomes" id="UP001552594"/>
    </source>
</evidence>
<dbReference type="PANTHER" id="PTHR43727">
    <property type="entry name" value="DIAMINOPIMELATE DECARBOXYLASE"/>
    <property type="match status" value="1"/>
</dbReference>
<accession>A0ABV3K4H3</accession>
<reference evidence="4 5" key="1">
    <citation type="submission" date="2024-06" db="EMBL/GenBank/DDBJ databases">
        <title>The Natural Products Discovery Center: Release of the First 8490 Sequenced Strains for Exploring Actinobacteria Biosynthetic Diversity.</title>
        <authorList>
            <person name="Kalkreuter E."/>
            <person name="Kautsar S.A."/>
            <person name="Yang D."/>
            <person name="Bader C.D."/>
            <person name="Teijaro C.N."/>
            <person name="Fluegel L."/>
            <person name="Davis C.M."/>
            <person name="Simpson J.R."/>
            <person name="Lauterbach L."/>
            <person name="Steele A.D."/>
            <person name="Gui C."/>
            <person name="Meng S."/>
            <person name="Li G."/>
            <person name="Viehrig K."/>
            <person name="Ye F."/>
            <person name="Su P."/>
            <person name="Kiefer A.F."/>
            <person name="Nichols A."/>
            <person name="Cepeda A.J."/>
            <person name="Yan W."/>
            <person name="Fan B."/>
            <person name="Jiang Y."/>
            <person name="Adhikari A."/>
            <person name="Zheng C.-J."/>
            <person name="Schuster L."/>
            <person name="Cowan T.M."/>
            <person name="Smanski M.J."/>
            <person name="Chevrette M.G."/>
            <person name="De Carvalho L.P.S."/>
            <person name="Shen B."/>
        </authorList>
    </citation>
    <scope>NUCLEOTIDE SEQUENCE [LARGE SCALE GENOMIC DNA]</scope>
    <source>
        <strain evidence="4 5">NPDC052347</strain>
    </source>
</reference>
<evidence type="ECO:0000313" key="4">
    <source>
        <dbReference type="EMBL" id="MEV5510052.1"/>
    </source>
</evidence>
<dbReference type="RefSeq" id="WP_193553527.1">
    <property type="nucleotide sequence ID" value="NZ_JBFAUK010000027.1"/>
</dbReference>
<dbReference type="SUPFAM" id="SSF50621">
    <property type="entry name" value="Alanine racemase C-terminal domain-like"/>
    <property type="match status" value="1"/>
</dbReference>
<feature type="domain" description="Orn/DAP/Arg decarboxylase 2 N-terminal" evidence="3">
    <location>
        <begin position="26"/>
        <end position="267"/>
    </location>
</feature>
<dbReference type="Pfam" id="PF02784">
    <property type="entry name" value="Orn_Arg_deC_N"/>
    <property type="match status" value="1"/>
</dbReference>
<evidence type="ECO:0000256" key="1">
    <source>
        <dbReference type="ARBA" id="ARBA00001933"/>
    </source>
</evidence>
<evidence type="ECO:0000259" key="3">
    <source>
        <dbReference type="Pfam" id="PF02784"/>
    </source>
</evidence>
<keyword evidence="5" id="KW-1185">Reference proteome</keyword>
<comment type="caution">
    <text evidence="4">The sequence shown here is derived from an EMBL/GenBank/DDBJ whole genome shotgun (WGS) entry which is preliminary data.</text>
</comment>
<dbReference type="EMBL" id="JBFAUK010000027">
    <property type="protein sequence ID" value="MEV5510052.1"/>
    <property type="molecule type" value="Genomic_DNA"/>
</dbReference>
<dbReference type="SUPFAM" id="SSF51419">
    <property type="entry name" value="PLP-binding barrel"/>
    <property type="match status" value="1"/>
</dbReference>
<keyword evidence="2" id="KW-0663">Pyridoxal phosphate</keyword>
<dbReference type="InterPro" id="IPR029066">
    <property type="entry name" value="PLP-binding_barrel"/>
</dbReference>
<dbReference type="Gene3D" id="2.40.37.10">
    <property type="entry name" value="Lyase, Ornithine Decarboxylase, Chain A, domain 1"/>
    <property type="match status" value="1"/>
</dbReference>
<name>A0ABV3K4H3_STRON</name>
<dbReference type="CDD" id="cd06843">
    <property type="entry name" value="PLPDE_III_PvsE_like"/>
    <property type="match status" value="1"/>
</dbReference>
<organism evidence="4 5">
    <name type="scientific">Streptomyces orinoci</name>
    <name type="common">Streptoverticillium orinoci</name>
    <dbReference type="NCBI Taxonomy" id="67339"/>
    <lineage>
        <taxon>Bacteria</taxon>
        <taxon>Bacillati</taxon>
        <taxon>Actinomycetota</taxon>
        <taxon>Actinomycetes</taxon>
        <taxon>Kitasatosporales</taxon>
        <taxon>Streptomycetaceae</taxon>
        <taxon>Streptomyces</taxon>
    </lineage>
</organism>
<proteinExistence type="predicted"/>
<dbReference type="PRINTS" id="PR01179">
    <property type="entry name" value="ODADCRBXLASE"/>
</dbReference>
<protein>
    <submittedName>
        <fullName evidence="4">Type III PLP-dependent enzyme</fullName>
    </submittedName>
</protein>
<dbReference type="Proteomes" id="UP001552594">
    <property type="component" value="Unassembled WGS sequence"/>
</dbReference>
<dbReference type="InterPro" id="IPR009006">
    <property type="entry name" value="Ala_racemase/Decarboxylase_C"/>
</dbReference>
<evidence type="ECO:0000256" key="2">
    <source>
        <dbReference type="ARBA" id="ARBA00022898"/>
    </source>
</evidence>
<sequence>MLTPRAAATAAALPATQLPAYLYDLAALDEHLRAIRSALPAPVELYYAAKANPDPQLLRALAPHLTGLEVSSGGELAHARATVPALPLAFGGPGKTEEELRSALRPAVARFHVESRTELHLLSQLATTPLDILLRVNLPVPGTGDAALTMGGRPTPFGLDPDAATACLPLLRGGPLRLRGIHAHLASGLDAPAQLAVSAQVLHWTGQFAARHALHLTEVNLGGGMAVDYSDPHTRFDWPAYGKGLAQLARAHPSFTLRLEPGRSLTAYCGWYVTEVLDVKHSHGEAFAVLRGGTHHLRTPAARGHDQPFTVLPVDNWPHPWVRPAAMAEPVTLTGQLCTPRDTLARRVPVASLRAGDRVAFAMAGAYAWNISHHGFLMHPAPAFHHL</sequence>
<comment type="cofactor">
    <cofactor evidence="1">
        <name>pyridoxal 5'-phosphate</name>
        <dbReference type="ChEBI" id="CHEBI:597326"/>
    </cofactor>
</comment>
<dbReference type="PANTHER" id="PTHR43727:SF2">
    <property type="entry name" value="GROUP IV DECARBOXYLASE"/>
    <property type="match status" value="1"/>
</dbReference>